<keyword evidence="5 9" id="KW-0812">Transmembrane</keyword>
<evidence type="ECO:0000256" key="5">
    <source>
        <dbReference type="ARBA" id="ARBA00022692"/>
    </source>
</evidence>
<feature type="transmembrane region" description="Helical" evidence="9">
    <location>
        <begin position="12"/>
        <end position="40"/>
    </location>
</feature>
<dbReference type="EMBL" id="QJUM01000012">
    <property type="protein sequence ID" value="TBV05971.1"/>
    <property type="molecule type" value="Genomic_DNA"/>
</dbReference>
<evidence type="ECO:0000256" key="3">
    <source>
        <dbReference type="ARBA" id="ARBA00022475"/>
    </source>
</evidence>
<evidence type="ECO:0000256" key="6">
    <source>
        <dbReference type="ARBA" id="ARBA00022989"/>
    </source>
</evidence>
<dbReference type="PANTHER" id="PTHR35011:SF10">
    <property type="entry name" value="TRAP TRANSPORTER SMALL PERMEASE PROTEIN"/>
    <property type="match status" value="1"/>
</dbReference>
<dbReference type="RefSeq" id="WP_131175161.1">
    <property type="nucleotide sequence ID" value="NZ_QJUM01000012.1"/>
</dbReference>
<gene>
    <name evidence="11" type="ORF">DNK34_12145</name>
</gene>
<evidence type="ECO:0000259" key="10">
    <source>
        <dbReference type="Pfam" id="PF04290"/>
    </source>
</evidence>
<evidence type="ECO:0000313" key="12">
    <source>
        <dbReference type="Proteomes" id="UP000291334"/>
    </source>
</evidence>
<evidence type="ECO:0000256" key="7">
    <source>
        <dbReference type="ARBA" id="ARBA00023136"/>
    </source>
</evidence>
<feature type="transmembrane region" description="Helical" evidence="9">
    <location>
        <begin position="93"/>
        <end position="115"/>
    </location>
</feature>
<proteinExistence type="inferred from homology"/>
<sequence length="190" mass="20802">MSRRFIYAVEALSRLGGAFAALLLIVAMTVMCQMILMRYLFKSPTIWQTEVVVFSATAAIFIGAPYVLMKKGHVGVDVVELLLSSANRRRLQLLGAVLGLSFCALMSVACAIYVYEAWEGGWTTSTIAAIPLWIPATPMLVGFCLLCLQYLVEIIKLWSARLVPATMTQADASIDPTTLLKPQKPLGEVK</sequence>
<organism evidence="11 12">
    <name type="scientific">Phytopseudomonas dryadis</name>
    <dbReference type="NCBI Taxonomy" id="2487520"/>
    <lineage>
        <taxon>Bacteria</taxon>
        <taxon>Pseudomonadati</taxon>
        <taxon>Pseudomonadota</taxon>
        <taxon>Gammaproteobacteria</taxon>
        <taxon>Pseudomonadales</taxon>
        <taxon>Pseudomonadaceae</taxon>
        <taxon>Phytopseudomonas</taxon>
    </lineage>
</organism>
<feature type="domain" description="Tripartite ATP-independent periplasmic transporters DctQ component" evidence="10">
    <location>
        <begin position="28"/>
        <end position="158"/>
    </location>
</feature>
<keyword evidence="12" id="KW-1185">Reference proteome</keyword>
<dbReference type="InterPro" id="IPR007387">
    <property type="entry name" value="TRAP_DctQ"/>
</dbReference>
<name>A0ABY1Z8M8_9GAMM</name>
<comment type="caution">
    <text evidence="11">The sequence shown here is derived from an EMBL/GenBank/DDBJ whole genome shotgun (WGS) entry which is preliminary data.</text>
</comment>
<dbReference type="InterPro" id="IPR055348">
    <property type="entry name" value="DctQ"/>
</dbReference>
<keyword evidence="6 9" id="KW-1133">Transmembrane helix</keyword>
<evidence type="ECO:0000256" key="8">
    <source>
        <dbReference type="ARBA" id="ARBA00038436"/>
    </source>
</evidence>
<evidence type="ECO:0000256" key="4">
    <source>
        <dbReference type="ARBA" id="ARBA00022519"/>
    </source>
</evidence>
<feature type="transmembrane region" description="Helical" evidence="9">
    <location>
        <begin position="46"/>
        <end position="68"/>
    </location>
</feature>
<dbReference type="Pfam" id="PF04290">
    <property type="entry name" value="DctQ"/>
    <property type="match status" value="1"/>
</dbReference>
<comment type="subunit">
    <text evidence="9">The complex comprises the extracytoplasmic solute receptor protein and the two transmembrane proteins.</text>
</comment>
<evidence type="ECO:0000313" key="11">
    <source>
        <dbReference type="EMBL" id="TBV05971.1"/>
    </source>
</evidence>
<accession>A0ABY1Z8M8</accession>
<comment type="similarity">
    <text evidence="8 9">Belongs to the TRAP transporter small permease family.</text>
</comment>
<feature type="transmembrane region" description="Helical" evidence="9">
    <location>
        <begin position="127"/>
        <end position="152"/>
    </location>
</feature>
<comment type="function">
    <text evidence="9">Part of the tripartite ATP-independent periplasmic (TRAP) transport system.</text>
</comment>
<evidence type="ECO:0000256" key="1">
    <source>
        <dbReference type="ARBA" id="ARBA00004429"/>
    </source>
</evidence>
<keyword evidence="3" id="KW-1003">Cell membrane</keyword>
<reference evidence="11 12" key="1">
    <citation type="submission" date="2018-06" db="EMBL/GenBank/DDBJ databases">
        <title>Three novel Pseudomonas species isolated from symptomatic oak.</title>
        <authorList>
            <person name="Bueno-Gonzalez V."/>
            <person name="Brady C."/>
        </authorList>
    </citation>
    <scope>NUCLEOTIDE SEQUENCE [LARGE SCALE GENOMIC DNA]</scope>
    <source>
        <strain evidence="11 12">P26B</strain>
    </source>
</reference>
<evidence type="ECO:0000256" key="9">
    <source>
        <dbReference type="RuleBase" id="RU369079"/>
    </source>
</evidence>
<keyword evidence="2 9" id="KW-0813">Transport</keyword>
<dbReference type="PANTHER" id="PTHR35011">
    <property type="entry name" value="2,3-DIKETO-L-GULONATE TRAP TRANSPORTER SMALL PERMEASE PROTEIN YIAM"/>
    <property type="match status" value="1"/>
</dbReference>
<dbReference type="Proteomes" id="UP000291334">
    <property type="component" value="Unassembled WGS sequence"/>
</dbReference>
<keyword evidence="7 9" id="KW-0472">Membrane</keyword>
<evidence type="ECO:0000256" key="2">
    <source>
        <dbReference type="ARBA" id="ARBA00022448"/>
    </source>
</evidence>
<keyword evidence="4 9" id="KW-0997">Cell inner membrane</keyword>
<protein>
    <recommendedName>
        <fullName evidence="9">TRAP transporter small permease protein</fullName>
    </recommendedName>
</protein>
<comment type="subcellular location">
    <subcellularLocation>
        <location evidence="1 9">Cell inner membrane</location>
        <topology evidence="1 9">Multi-pass membrane protein</topology>
    </subcellularLocation>
</comment>